<evidence type="ECO:0000313" key="2">
    <source>
        <dbReference type="Proteomes" id="UP000291572"/>
    </source>
</evidence>
<protein>
    <submittedName>
        <fullName evidence="1">Uncharacterized protein</fullName>
    </submittedName>
</protein>
<organism evidence="1 2">
    <name type="scientific">Sphingobium cupriresistens</name>
    <dbReference type="NCBI Taxonomy" id="1132417"/>
    <lineage>
        <taxon>Bacteria</taxon>
        <taxon>Pseudomonadati</taxon>
        <taxon>Pseudomonadota</taxon>
        <taxon>Alphaproteobacteria</taxon>
        <taxon>Sphingomonadales</taxon>
        <taxon>Sphingomonadaceae</taxon>
        <taxon>Sphingobium</taxon>
    </lineage>
</organism>
<dbReference type="OrthoDB" id="7473377at2"/>
<dbReference type="AlphaFoldDB" id="A0A8G1ZCU4"/>
<name>A0A8G1ZCU4_9SPHN</name>
<proteinExistence type="predicted"/>
<evidence type="ECO:0000313" key="1">
    <source>
        <dbReference type="EMBL" id="RYM06141.1"/>
    </source>
</evidence>
<gene>
    <name evidence="1" type="ORF">EWH12_20470</name>
</gene>
<comment type="caution">
    <text evidence="1">The sequence shown here is derived from an EMBL/GenBank/DDBJ whole genome shotgun (WGS) entry which is preliminary data.</text>
</comment>
<dbReference type="Proteomes" id="UP000291572">
    <property type="component" value="Unassembled WGS sequence"/>
</dbReference>
<accession>A0A8G1ZCU4</accession>
<dbReference type="EMBL" id="SEOO01000063">
    <property type="protein sequence ID" value="RYM06141.1"/>
    <property type="molecule type" value="Genomic_DNA"/>
</dbReference>
<dbReference type="RefSeq" id="WP_129927661.1">
    <property type="nucleotide sequence ID" value="NZ_SEOO01000063.1"/>
</dbReference>
<sequence>MALITDLPIMTRDDAVAIGFAGFNDVPHKPIDIPDGEFTITAKTSDGRRVTFCFLPDREHSPAGFVDIQYHDAGTSIPNANGGHSPTFNAFGIGRGGRHILDSRPLDEADRPSILVLMLDKTGSEQRPRPA</sequence>
<reference evidence="1 2" key="1">
    <citation type="submission" date="2019-02" db="EMBL/GenBank/DDBJ databases">
        <authorList>
            <person name="Feng G."/>
        </authorList>
    </citation>
    <scope>NUCLEOTIDE SEQUENCE [LARGE SCALE GENOMIC DNA]</scope>
    <source>
        <strain evidence="1 2">CCTCC AB 2011146</strain>
    </source>
</reference>